<proteinExistence type="predicted"/>
<gene>
    <name evidence="1" type="ORF">C7445_1072</name>
</gene>
<protein>
    <submittedName>
        <fullName evidence="1">Uncharacterized protein</fullName>
    </submittedName>
</protein>
<evidence type="ECO:0000313" key="1">
    <source>
        <dbReference type="EMBL" id="TDY46228.1"/>
    </source>
</evidence>
<evidence type="ECO:0000313" key="2">
    <source>
        <dbReference type="Proteomes" id="UP000294581"/>
    </source>
</evidence>
<keyword evidence="2" id="KW-1185">Reference proteome</keyword>
<reference evidence="1 2" key="1">
    <citation type="submission" date="2019-03" db="EMBL/GenBank/DDBJ databases">
        <title>Genomic Encyclopedia of Type Strains, Phase IV (KMG-IV): sequencing the most valuable type-strain genomes for metagenomic binning, comparative biology and taxonomic classification.</title>
        <authorList>
            <person name="Goeker M."/>
        </authorList>
    </citation>
    <scope>NUCLEOTIDE SEQUENCE [LARGE SCALE GENOMIC DNA]</scope>
    <source>
        <strain evidence="1 2">DSM 17974</strain>
    </source>
</reference>
<dbReference type="AlphaFoldDB" id="A0A4V3HEB9"/>
<name>A0A4V3HEB9_9BACL</name>
<sequence>MFAQIVSTKKPDGKTYQYLHIVESYREGRTVKKRRVASLGIPTPNKTLSVTKAQHMTSAE</sequence>
<accession>A0A4V3HEB9</accession>
<dbReference type="Proteomes" id="UP000294581">
    <property type="component" value="Unassembled WGS sequence"/>
</dbReference>
<comment type="caution">
    <text evidence="1">The sequence shown here is derived from an EMBL/GenBank/DDBJ whole genome shotgun (WGS) entry which is preliminary data.</text>
</comment>
<organism evidence="1 2">
    <name type="scientific">Alicyclobacillus sacchari</name>
    <dbReference type="NCBI Taxonomy" id="392010"/>
    <lineage>
        <taxon>Bacteria</taxon>
        <taxon>Bacillati</taxon>
        <taxon>Bacillota</taxon>
        <taxon>Bacilli</taxon>
        <taxon>Bacillales</taxon>
        <taxon>Alicyclobacillaceae</taxon>
        <taxon>Alicyclobacillus</taxon>
    </lineage>
</organism>
<dbReference type="EMBL" id="SORF01000007">
    <property type="protein sequence ID" value="TDY46228.1"/>
    <property type="molecule type" value="Genomic_DNA"/>
</dbReference>